<feature type="non-terminal residue" evidence="4">
    <location>
        <position position="1"/>
    </location>
</feature>
<accession>X0WYK7</accession>
<dbReference type="SUPFAM" id="SSF53649">
    <property type="entry name" value="Alkaline phosphatase-like"/>
    <property type="match status" value="1"/>
</dbReference>
<organism evidence="4">
    <name type="scientific">marine sediment metagenome</name>
    <dbReference type="NCBI Taxonomy" id="412755"/>
    <lineage>
        <taxon>unclassified sequences</taxon>
        <taxon>metagenomes</taxon>
        <taxon>ecological metagenomes</taxon>
    </lineage>
</organism>
<dbReference type="PANTHER" id="PTHR42693">
    <property type="entry name" value="ARYLSULFATASE FAMILY MEMBER"/>
    <property type="match status" value="1"/>
</dbReference>
<dbReference type="Pfam" id="PF16347">
    <property type="entry name" value="SGSH_C"/>
    <property type="match status" value="1"/>
</dbReference>
<dbReference type="EMBL" id="BARS01048807">
    <property type="protein sequence ID" value="GAG28307.1"/>
    <property type="molecule type" value="Genomic_DNA"/>
</dbReference>
<dbReference type="InterPro" id="IPR050738">
    <property type="entry name" value="Sulfatase"/>
</dbReference>
<keyword evidence="2" id="KW-0378">Hydrolase</keyword>
<evidence type="ECO:0000256" key="1">
    <source>
        <dbReference type="ARBA" id="ARBA00008779"/>
    </source>
</evidence>
<proteinExistence type="inferred from homology"/>
<dbReference type="InterPro" id="IPR032506">
    <property type="entry name" value="SGSH_C"/>
</dbReference>
<evidence type="ECO:0000313" key="4">
    <source>
        <dbReference type="EMBL" id="GAG28307.1"/>
    </source>
</evidence>
<dbReference type="Gene3D" id="3.30.1120.10">
    <property type="match status" value="1"/>
</dbReference>
<gene>
    <name evidence="4" type="ORF">S01H1_73081</name>
</gene>
<reference evidence="4" key="1">
    <citation type="journal article" date="2014" name="Front. Microbiol.">
        <title>High frequency of phylogenetically diverse reductive dehalogenase-homologous genes in deep subseafloor sedimentary metagenomes.</title>
        <authorList>
            <person name="Kawai M."/>
            <person name="Futagami T."/>
            <person name="Toyoda A."/>
            <person name="Takaki Y."/>
            <person name="Nishi S."/>
            <person name="Hori S."/>
            <person name="Arai W."/>
            <person name="Tsubouchi T."/>
            <person name="Morono Y."/>
            <person name="Uchiyama I."/>
            <person name="Ito T."/>
            <person name="Fujiyama A."/>
            <person name="Inagaki F."/>
            <person name="Takami H."/>
        </authorList>
    </citation>
    <scope>NUCLEOTIDE SEQUENCE</scope>
    <source>
        <strain evidence="4">Expedition CK06-06</strain>
    </source>
</reference>
<dbReference type="GO" id="GO:0004065">
    <property type="term" value="F:arylsulfatase activity"/>
    <property type="evidence" value="ECO:0007669"/>
    <property type="project" value="TreeGrafter"/>
</dbReference>
<dbReference type="AlphaFoldDB" id="X0WYK7"/>
<dbReference type="Gene3D" id="3.40.720.10">
    <property type="entry name" value="Alkaline Phosphatase, subunit A"/>
    <property type="match status" value="1"/>
</dbReference>
<dbReference type="PANTHER" id="PTHR42693:SF53">
    <property type="entry name" value="ENDO-4-O-SULFATASE"/>
    <property type="match status" value="1"/>
</dbReference>
<feature type="domain" description="N-sulphoglucosamine sulphohydrolase C-terminal" evidence="3">
    <location>
        <begin position="9"/>
        <end position="134"/>
    </location>
</feature>
<evidence type="ECO:0000259" key="3">
    <source>
        <dbReference type="Pfam" id="PF16347"/>
    </source>
</evidence>
<evidence type="ECO:0000256" key="2">
    <source>
        <dbReference type="ARBA" id="ARBA00022801"/>
    </source>
</evidence>
<protein>
    <recommendedName>
        <fullName evidence="3">N-sulphoglucosamine sulphohydrolase C-terminal domain-containing protein</fullName>
    </recommendedName>
</protein>
<name>X0WYK7_9ZZZZ</name>
<comment type="caution">
    <text evidence="4">The sequence shown here is derived from an EMBL/GenBank/DDBJ whole genome shotgun (WGS) entry which is preliminary data.</text>
</comment>
<comment type="similarity">
    <text evidence="1">Belongs to the sulfatase family.</text>
</comment>
<dbReference type="InterPro" id="IPR017850">
    <property type="entry name" value="Alkaline_phosphatase_core_sf"/>
</dbReference>
<sequence length="170" mass="19332">ANTPFREYKHWVHEGGIGTPLVVHWPAGIDAAHNGLLRHQTGQLPDIMATFLDVAGADYPTKRDGRAVQPCEGFSMQPTFDGGEPLRDVLYFEHEGNKCARRGKWKLVTKHPGDWELYDMELDRTELNDLSGEHPEIVAELSALYDAWADRANVRPWLEVWDHYLNRAGD</sequence>